<reference evidence="10 11" key="1">
    <citation type="submission" date="2016-07" db="EMBL/GenBank/DDBJ databases">
        <title>Pervasive Adenine N6-methylation of Active Genes in Fungi.</title>
        <authorList>
            <consortium name="DOE Joint Genome Institute"/>
            <person name="Mondo S.J."/>
            <person name="Dannebaum R.O."/>
            <person name="Kuo R.C."/>
            <person name="Labutti K."/>
            <person name="Haridas S."/>
            <person name="Kuo A."/>
            <person name="Salamov A."/>
            <person name="Ahrendt S.R."/>
            <person name="Lipzen A."/>
            <person name="Sullivan W."/>
            <person name="Andreopoulos W.B."/>
            <person name="Clum A."/>
            <person name="Lindquist E."/>
            <person name="Daum C."/>
            <person name="Ramamoorthy G.K."/>
            <person name="Gryganskyi A."/>
            <person name="Culley D."/>
            <person name="Magnuson J.K."/>
            <person name="James T.Y."/>
            <person name="O'Malley M.A."/>
            <person name="Stajich J.E."/>
            <person name="Spatafora J.W."/>
            <person name="Visel A."/>
            <person name="Grigoriev I.V."/>
        </authorList>
    </citation>
    <scope>NUCLEOTIDE SEQUENCE [LARGE SCALE GENOMIC DNA]</scope>
    <source>
        <strain evidence="10 11">PL171</strain>
    </source>
</reference>
<evidence type="ECO:0000256" key="2">
    <source>
        <dbReference type="ARBA" id="ARBA00012918"/>
    </source>
</evidence>
<dbReference type="AlphaFoldDB" id="A0A1Y2HXS3"/>
<dbReference type="PANTHER" id="PTHR31559">
    <property type="entry name" value="PYRIDOXAL 5'-PHOSPHATE SYNTHASE SUBUNIT SNO"/>
    <property type="match status" value="1"/>
</dbReference>
<dbReference type="InterPro" id="IPR002161">
    <property type="entry name" value="PdxT/SNO"/>
</dbReference>
<feature type="active site" description="Nucleophile" evidence="8">
    <location>
        <position position="107"/>
    </location>
</feature>
<keyword evidence="4" id="KW-0663">Pyridoxal phosphate</keyword>
<evidence type="ECO:0000256" key="6">
    <source>
        <dbReference type="ARBA" id="ARBA00023239"/>
    </source>
</evidence>
<dbReference type="PROSITE" id="PS51273">
    <property type="entry name" value="GATASE_TYPE_1"/>
    <property type="match status" value="1"/>
</dbReference>
<dbReference type="EMBL" id="MCFL01000005">
    <property type="protein sequence ID" value="ORZ39406.1"/>
    <property type="molecule type" value="Genomic_DNA"/>
</dbReference>
<dbReference type="SUPFAM" id="SSF52317">
    <property type="entry name" value="Class I glutamine amidotransferase-like"/>
    <property type="match status" value="1"/>
</dbReference>
<dbReference type="InterPro" id="IPR029062">
    <property type="entry name" value="Class_I_gatase-like"/>
</dbReference>
<sequence>MTSTTVPAPAAPPSSTPTENQPIRIGVLALQGAFIEHVHLLERVAQHLSVPLSFPLIRTAADLDPKSLHGLVIPGGESTAIALVAERSGCLDALRTYVRARPTWGTCAGLILLSQSATHAKQGGQQLLGALDVSVDRNAFGRQAESFMAPLHIKGITDTALDGTHVPLEGVFIRAPVVTTLGDHVDVIGTVTGPKGDERIVAVRQGHLLGTSFHPELTQDTRVHKYFVDMVLKHVQAAGDSS</sequence>
<dbReference type="GO" id="GO:0004359">
    <property type="term" value="F:glutaminase activity"/>
    <property type="evidence" value="ECO:0007669"/>
    <property type="project" value="UniProtKB-EC"/>
</dbReference>
<keyword evidence="5" id="KW-0315">Glutamine amidotransferase</keyword>
<comment type="similarity">
    <text evidence="1">Belongs to the glutaminase PdxT/SNO family.</text>
</comment>
<dbReference type="EC" id="3.5.1.2" evidence="2"/>
<dbReference type="GO" id="GO:0008614">
    <property type="term" value="P:pyridoxine metabolic process"/>
    <property type="evidence" value="ECO:0007669"/>
    <property type="project" value="TreeGrafter"/>
</dbReference>
<dbReference type="GO" id="GO:0005829">
    <property type="term" value="C:cytosol"/>
    <property type="evidence" value="ECO:0007669"/>
    <property type="project" value="TreeGrafter"/>
</dbReference>
<evidence type="ECO:0000256" key="5">
    <source>
        <dbReference type="ARBA" id="ARBA00022962"/>
    </source>
</evidence>
<evidence type="ECO:0000256" key="3">
    <source>
        <dbReference type="ARBA" id="ARBA00022801"/>
    </source>
</evidence>
<dbReference type="GO" id="GO:0016829">
    <property type="term" value="F:lyase activity"/>
    <property type="evidence" value="ECO:0007669"/>
    <property type="project" value="UniProtKB-KW"/>
</dbReference>
<evidence type="ECO:0000256" key="7">
    <source>
        <dbReference type="ARBA" id="ARBA00049534"/>
    </source>
</evidence>
<dbReference type="PROSITE" id="PS51130">
    <property type="entry name" value="PDXT_SNO_2"/>
    <property type="match status" value="1"/>
</dbReference>
<name>A0A1Y2HXS3_9FUNG</name>
<keyword evidence="3" id="KW-0378">Hydrolase</keyword>
<evidence type="ECO:0000256" key="9">
    <source>
        <dbReference type="PIRSR" id="PIRSR005639-2"/>
    </source>
</evidence>
<evidence type="ECO:0000256" key="8">
    <source>
        <dbReference type="PIRSR" id="PIRSR005639-1"/>
    </source>
</evidence>
<dbReference type="PIRSF" id="PIRSF005639">
    <property type="entry name" value="Glut_amidoT_SNO"/>
    <property type="match status" value="1"/>
</dbReference>
<dbReference type="OrthoDB" id="2039at2759"/>
<dbReference type="Pfam" id="PF01174">
    <property type="entry name" value="SNO"/>
    <property type="match status" value="1"/>
</dbReference>
<feature type="binding site" evidence="9">
    <location>
        <begin position="173"/>
        <end position="174"/>
    </location>
    <ligand>
        <name>L-glutamine</name>
        <dbReference type="ChEBI" id="CHEBI:58359"/>
    </ligand>
</feature>
<dbReference type="PANTHER" id="PTHR31559:SF0">
    <property type="entry name" value="PYRIDOXAL 5'-PHOSPHATE SYNTHASE SUBUNIT SNO1-RELATED"/>
    <property type="match status" value="1"/>
</dbReference>
<evidence type="ECO:0000313" key="10">
    <source>
        <dbReference type="EMBL" id="ORZ39406.1"/>
    </source>
</evidence>
<feature type="binding site" evidence="9">
    <location>
        <begin position="76"/>
        <end position="78"/>
    </location>
    <ligand>
        <name>L-glutamine</name>
        <dbReference type="ChEBI" id="CHEBI:58359"/>
    </ligand>
</feature>
<comment type="catalytic activity">
    <reaction evidence="7">
        <text>L-glutamine + H2O = L-glutamate + NH4(+)</text>
        <dbReference type="Rhea" id="RHEA:15889"/>
        <dbReference type="ChEBI" id="CHEBI:15377"/>
        <dbReference type="ChEBI" id="CHEBI:28938"/>
        <dbReference type="ChEBI" id="CHEBI:29985"/>
        <dbReference type="ChEBI" id="CHEBI:58359"/>
        <dbReference type="EC" id="3.5.1.2"/>
    </reaction>
</comment>
<evidence type="ECO:0000313" key="11">
    <source>
        <dbReference type="Proteomes" id="UP000193411"/>
    </source>
</evidence>
<feature type="binding site" evidence="9">
    <location>
        <position position="137"/>
    </location>
    <ligand>
        <name>L-glutamine</name>
        <dbReference type="ChEBI" id="CHEBI:58359"/>
    </ligand>
</feature>
<dbReference type="STRING" id="765915.A0A1Y2HXS3"/>
<dbReference type="GO" id="GO:0042823">
    <property type="term" value="P:pyridoxal phosphate biosynthetic process"/>
    <property type="evidence" value="ECO:0007669"/>
    <property type="project" value="InterPro"/>
</dbReference>
<dbReference type="HAMAP" id="MF_01615">
    <property type="entry name" value="PdxT"/>
    <property type="match status" value="1"/>
</dbReference>
<dbReference type="CDD" id="cd01749">
    <property type="entry name" value="GATase1_PB"/>
    <property type="match status" value="1"/>
</dbReference>
<gene>
    <name evidence="10" type="ORF">BCR44DRAFT_127118</name>
</gene>
<dbReference type="PROSITE" id="PS01236">
    <property type="entry name" value="PDXT_SNO_1"/>
    <property type="match status" value="1"/>
</dbReference>
<dbReference type="NCBIfam" id="TIGR03800">
    <property type="entry name" value="PLP_synth_Pdx2"/>
    <property type="match status" value="1"/>
</dbReference>
<evidence type="ECO:0000256" key="4">
    <source>
        <dbReference type="ARBA" id="ARBA00022898"/>
    </source>
</evidence>
<dbReference type="GO" id="GO:1903600">
    <property type="term" value="C:glutaminase complex"/>
    <property type="evidence" value="ECO:0007669"/>
    <property type="project" value="TreeGrafter"/>
</dbReference>
<keyword evidence="6" id="KW-0456">Lyase</keyword>
<feature type="active site" description="Charge relay system" evidence="8">
    <location>
        <position position="216"/>
    </location>
</feature>
<accession>A0A1Y2HXS3</accession>
<dbReference type="InterPro" id="IPR021196">
    <property type="entry name" value="PdxT/SNO_CS"/>
</dbReference>
<dbReference type="FunFam" id="3.40.50.880:FF:000010">
    <property type="entry name" value="uncharacterized protein LOC100176842 isoform X2"/>
    <property type="match status" value="1"/>
</dbReference>
<dbReference type="Gene3D" id="3.40.50.880">
    <property type="match status" value="1"/>
</dbReference>
<dbReference type="Proteomes" id="UP000193411">
    <property type="component" value="Unassembled WGS sequence"/>
</dbReference>
<evidence type="ECO:0000256" key="1">
    <source>
        <dbReference type="ARBA" id="ARBA00008345"/>
    </source>
</evidence>
<comment type="caution">
    <text evidence="10">The sequence shown here is derived from an EMBL/GenBank/DDBJ whole genome shotgun (WGS) entry which is preliminary data.</text>
</comment>
<organism evidence="10 11">
    <name type="scientific">Catenaria anguillulae PL171</name>
    <dbReference type="NCBI Taxonomy" id="765915"/>
    <lineage>
        <taxon>Eukaryota</taxon>
        <taxon>Fungi</taxon>
        <taxon>Fungi incertae sedis</taxon>
        <taxon>Blastocladiomycota</taxon>
        <taxon>Blastocladiomycetes</taxon>
        <taxon>Blastocladiales</taxon>
        <taxon>Catenariaceae</taxon>
        <taxon>Catenaria</taxon>
    </lineage>
</organism>
<protein>
    <recommendedName>
        <fullName evidence="2">glutaminase</fullName>
        <ecNumber evidence="2">3.5.1.2</ecNumber>
    </recommendedName>
</protein>
<feature type="active site" description="Charge relay system" evidence="8">
    <location>
        <position position="214"/>
    </location>
</feature>
<proteinExistence type="inferred from homology"/>
<keyword evidence="11" id="KW-1185">Reference proteome</keyword>